<reference evidence="3" key="2">
    <citation type="submission" date="2020-09" db="EMBL/GenBank/DDBJ databases">
        <authorList>
            <person name="Sun Q."/>
            <person name="Kim S."/>
        </authorList>
    </citation>
    <scope>NUCLEOTIDE SEQUENCE</scope>
    <source>
        <strain evidence="3">KCTC 12719</strain>
    </source>
</reference>
<dbReference type="Gene3D" id="2.40.128.590">
    <property type="entry name" value="CpcT/CpeT domain"/>
    <property type="match status" value="1"/>
</dbReference>
<dbReference type="PANTHER" id="PTHR35137:SF1">
    <property type="entry name" value="CHROMOPHORE LYASE CRL, CHLOROPLASTIC"/>
    <property type="match status" value="1"/>
</dbReference>
<dbReference type="AlphaFoldDB" id="A0A918SIT8"/>
<reference evidence="3" key="1">
    <citation type="journal article" date="2014" name="Int. J. Syst. Evol. Microbiol.">
        <title>Complete genome sequence of Corynebacterium casei LMG S-19264T (=DSM 44701T), isolated from a smear-ripened cheese.</title>
        <authorList>
            <consortium name="US DOE Joint Genome Institute (JGI-PGF)"/>
            <person name="Walter F."/>
            <person name="Albersmeier A."/>
            <person name="Kalinowski J."/>
            <person name="Ruckert C."/>
        </authorList>
    </citation>
    <scope>NUCLEOTIDE SEQUENCE</scope>
    <source>
        <strain evidence="3">KCTC 12719</strain>
    </source>
</reference>
<dbReference type="InterPro" id="IPR010404">
    <property type="entry name" value="CpcT/CpeT"/>
</dbReference>
<dbReference type="InterPro" id="IPR038672">
    <property type="entry name" value="CpcT/CpeT_sf"/>
</dbReference>
<name>A0A918SIT8_9FLAO</name>
<comment type="similarity">
    <text evidence="1">Belongs to the CpcT/CpeT biliprotein lyase family.</text>
</comment>
<evidence type="ECO:0000313" key="3">
    <source>
        <dbReference type="EMBL" id="GHA41212.1"/>
    </source>
</evidence>
<evidence type="ECO:0000256" key="1">
    <source>
        <dbReference type="ARBA" id="ARBA00008206"/>
    </source>
</evidence>
<dbReference type="EMBL" id="BMXB01000009">
    <property type="protein sequence ID" value="GHA41212.1"/>
    <property type="molecule type" value="Genomic_DNA"/>
</dbReference>
<dbReference type="Proteomes" id="UP000610456">
    <property type="component" value="Unassembled WGS sequence"/>
</dbReference>
<dbReference type="Pfam" id="PF06206">
    <property type="entry name" value="CpeT"/>
    <property type="match status" value="1"/>
</dbReference>
<evidence type="ECO:0000256" key="2">
    <source>
        <dbReference type="ARBA" id="ARBA00023239"/>
    </source>
</evidence>
<comment type="caution">
    <text evidence="3">The sequence shown here is derived from an EMBL/GenBank/DDBJ whole genome shotgun (WGS) entry which is preliminary data.</text>
</comment>
<sequence length="201" mass="23454">MNYLYPLLLLLSISACTSHQESEEEELHGYFQGTFNSKEQSQQDSTYYDITINIVPIWEESEDYWVYAEQALSNSVENPYTQKIYRIDRDEEEGLIMESFEIDNPKEYHGGWKASEIFDSLSPEDLIPMPGCTIYFRKKDDKFLGETRGKECISLSTSSHYSTVQLIISEDKLISWGRGYNVEEQQVWGKLEEGYHLKKIP</sequence>
<dbReference type="CDD" id="cd16338">
    <property type="entry name" value="CpcT"/>
    <property type="match status" value="1"/>
</dbReference>
<protein>
    <recommendedName>
        <fullName evidence="5">CpeT/CpcT family</fullName>
    </recommendedName>
</protein>
<gene>
    <name evidence="3" type="ORF">GCM10007103_23290</name>
</gene>
<organism evidence="3 4">
    <name type="scientific">Salinimicrobium marinum</name>
    <dbReference type="NCBI Taxonomy" id="680283"/>
    <lineage>
        <taxon>Bacteria</taxon>
        <taxon>Pseudomonadati</taxon>
        <taxon>Bacteroidota</taxon>
        <taxon>Flavobacteriia</taxon>
        <taxon>Flavobacteriales</taxon>
        <taxon>Flavobacteriaceae</taxon>
        <taxon>Salinimicrobium</taxon>
    </lineage>
</organism>
<keyword evidence="4" id="KW-1185">Reference proteome</keyword>
<dbReference type="GO" id="GO:0016829">
    <property type="term" value="F:lyase activity"/>
    <property type="evidence" value="ECO:0007669"/>
    <property type="project" value="UniProtKB-KW"/>
</dbReference>
<dbReference type="PANTHER" id="PTHR35137">
    <property type="entry name" value="CHROMOPHORE LYASE CRL, CHLOROPLASTIC"/>
    <property type="match status" value="1"/>
</dbReference>
<evidence type="ECO:0008006" key="5">
    <source>
        <dbReference type="Google" id="ProtNLM"/>
    </source>
</evidence>
<dbReference type="RefSeq" id="WP_189604935.1">
    <property type="nucleotide sequence ID" value="NZ_BMXB01000009.1"/>
</dbReference>
<evidence type="ECO:0000313" key="4">
    <source>
        <dbReference type="Proteomes" id="UP000610456"/>
    </source>
</evidence>
<accession>A0A918SIT8</accession>
<keyword evidence="2" id="KW-0456">Lyase</keyword>
<proteinExistence type="inferred from homology"/>